<accession>A0ACC6Q4W5</accession>
<evidence type="ECO:0000313" key="1">
    <source>
        <dbReference type="EMBL" id="MEJ8638625.1"/>
    </source>
</evidence>
<dbReference type="EMBL" id="JBBKAJ010000022">
    <property type="protein sequence ID" value="MEJ8638625.1"/>
    <property type="molecule type" value="Genomic_DNA"/>
</dbReference>
<dbReference type="Proteomes" id="UP001377168">
    <property type="component" value="Unassembled WGS sequence"/>
</dbReference>
<gene>
    <name evidence="1" type="ORF">WKI67_35255</name>
</gene>
<reference evidence="1" key="1">
    <citation type="submission" date="2024-03" db="EMBL/GenBank/DDBJ databases">
        <title>Novel Streptomyces species of biotechnological and ecological value are a feature of Machair soil.</title>
        <authorList>
            <person name="Prole J.R."/>
            <person name="Goodfellow M."/>
            <person name="Allenby N."/>
            <person name="Ward A.C."/>
        </authorList>
    </citation>
    <scope>NUCLEOTIDE SEQUENCE</scope>
    <source>
        <strain evidence="1">MS2.AVA.5</strain>
    </source>
</reference>
<name>A0ACC6Q4W5_9ACTN</name>
<sequence>MRAVPFRGGPAVPGRPGTPAFQIPPKARESLFRALGTLSGVTVSKQPVEDAAGRPALAVYEARTEDNLRQELLIDPKTHTYLGQRTLYVADGKVTTKDTLVRRTALVANKVVDNHSLRS</sequence>
<evidence type="ECO:0000313" key="2">
    <source>
        <dbReference type="Proteomes" id="UP001377168"/>
    </source>
</evidence>
<keyword evidence="2" id="KW-1185">Reference proteome</keyword>
<protein>
    <submittedName>
        <fullName evidence="1">Uncharacterized protein</fullName>
    </submittedName>
</protein>
<comment type="caution">
    <text evidence="1">The sequence shown here is derived from an EMBL/GenBank/DDBJ whole genome shotgun (WGS) entry which is preliminary data.</text>
</comment>
<organism evidence="1 2">
    <name type="scientific">Streptomyces achmelvichensis</name>
    <dbReference type="NCBI Taxonomy" id="3134111"/>
    <lineage>
        <taxon>Bacteria</taxon>
        <taxon>Bacillati</taxon>
        <taxon>Actinomycetota</taxon>
        <taxon>Actinomycetes</taxon>
        <taxon>Kitasatosporales</taxon>
        <taxon>Streptomycetaceae</taxon>
        <taxon>Streptomyces</taxon>
    </lineage>
</organism>
<proteinExistence type="predicted"/>